<protein>
    <submittedName>
        <fullName evidence="1">Acetyltransferase (Isoleucine patch superfamily)</fullName>
    </submittedName>
</protein>
<dbReference type="SUPFAM" id="SSF51161">
    <property type="entry name" value="Trimeric LpxA-like enzymes"/>
    <property type="match status" value="1"/>
</dbReference>
<reference evidence="2" key="1">
    <citation type="submission" date="2016-10" db="EMBL/GenBank/DDBJ databases">
        <authorList>
            <person name="Varghese N."/>
            <person name="Submissions S."/>
        </authorList>
    </citation>
    <scope>NUCLEOTIDE SEQUENCE [LARGE SCALE GENOMIC DNA]</scope>
    <source>
        <strain evidence="2">DSM 26471</strain>
    </source>
</reference>
<dbReference type="PANTHER" id="PTHR23416:SF78">
    <property type="entry name" value="LIPOPOLYSACCHARIDE BIOSYNTHESIS O-ACETYL TRANSFERASE WBBJ-RELATED"/>
    <property type="match status" value="1"/>
</dbReference>
<gene>
    <name evidence="1" type="ORF">SAMN04487991_2416</name>
</gene>
<dbReference type="RefSeq" id="WP_245781190.1">
    <property type="nucleotide sequence ID" value="NZ_FORH01000004.1"/>
</dbReference>
<dbReference type="AlphaFoldDB" id="A0A1I3SCC2"/>
<dbReference type="InterPro" id="IPR051159">
    <property type="entry name" value="Hexapeptide_acetyltransf"/>
</dbReference>
<dbReference type="PANTHER" id="PTHR23416">
    <property type="entry name" value="SIALIC ACID SYNTHASE-RELATED"/>
    <property type="match status" value="1"/>
</dbReference>
<sequence length="196" mass="21182">MTLKTQGTATEGVQKVRKSRTQRLLRLILATIDPRAWAHFVKVMNFYNYTHVQELRKAKVSPTANIAPNAGFANAQNIEIGDNVTIGAYCQIWAGPERAKVVIGKDALFAPDVMVTATTYRYNEGAPVTDQAMDEADILIGADCWLGRGATILAGTVLGEGCIVGAHAVVRGEFAPYSILVGNPARVVSERRLPEA</sequence>
<proteinExistence type="predicted"/>
<dbReference type="STRING" id="588602.SAMN04487991_2416"/>
<keyword evidence="1" id="KW-0808">Transferase</keyword>
<dbReference type="CDD" id="cd04647">
    <property type="entry name" value="LbH_MAT_like"/>
    <property type="match status" value="1"/>
</dbReference>
<dbReference type="Gene3D" id="2.160.10.10">
    <property type="entry name" value="Hexapeptide repeat proteins"/>
    <property type="match status" value="1"/>
</dbReference>
<evidence type="ECO:0000313" key="2">
    <source>
        <dbReference type="Proteomes" id="UP000199630"/>
    </source>
</evidence>
<dbReference type="InterPro" id="IPR011004">
    <property type="entry name" value="Trimer_LpxA-like_sf"/>
</dbReference>
<dbReference type="InterPro" id="IPR001451">
    <property type="entry name" value="Hexapep"/>
</dbReference>
<dbReference type="Pfam" id="PF00132">
    <property type="entry name" value="Hexapep"/>
    <property type="match status" value="1"/>
</dbReference>
<dbReference type="GO" id="GO:0016740">
    <property type="term" value="F:transferase activity"/>
    <property type="evidence" value="ECO:0007669"/>
    <property type="project" value="UniProtKB-KW"/>
</dbReference>
<organism evidence="1 2">
    <name type="scientific">Celeribacter neptunius</name>
    <dbReference type="NCBI Taxonomy" id="588602"/>
    <lineage>
        <taxon>Bacteria</taxon>
        <taxon>Pseudomonadati</taxon>
        <taxon>Pseudomonadota</taxon>
        <taxon>Alphaproteobacteria</taxon>
        <taxon>Rhodobacterales</taxon>
        <taxon>Roseobacteraceae</taxon>
        <taxon>Celeribacter</taxon>
    </lineage>
</organism>
<dbReference type="EMBL" id="FORH01000004">
    <property type="protein sequence ID" value="SFJ56378.1"/>
    <property type="molecule type" value="Genomic_DNA"/>
</dbReference>
<dbReference type="Proteomes" id="UP000199630">
    <property type="component" value="Unassembled WGS sequence"/>
</dbReference>
<name>A0A1I3SCC2_9RHOB</name>
<accession>A0A1I3SCC2</accession>
<evidence type="ECO:0000313" key="1">
    <source>
        <dbReference type="EMBL" id="SFJ56378.1"/>
    </source>
</evidence>
<keyword evidence="2" id="KW-1185">Reference proteome</keyword>